<evidence type="ECO:0000256" key="3">
    <source>
        <dbReference type="ARBA" id="ARBA00011738"/>
    </source>
</evidence>
<evidence type="ECO:0000256" key="1">
    <source>
        <dbReference type="ARBA" id="ARBA00004613"/>
    </source>
</evidence>
<evidence type="ECO:0008006" key="9">
    <source>
        <dbReference type="Google" id="ProtNLM"/>
    </source>
</evidence>
<dbReference type="Gene3D" id="2.40.480.10">
    <property type="entry name" value="Allene oxide cyclase-like"/>
    <property type="match status" value="1"/>
</dbReference>
<dbReference type="EMBL" id="QGKY02000190">
    <property type="protein sequence ID" value="KAF2589232.1"/>
    <property type="molecule type" value="Genomic_DNA"/>
</dbReference>
<keyword evidence="5" id="KW-0677">Repeat</keyword>
<feature type="compositionally biased region" description="Basic and acidic residues" evidence="7">
    <location>
        <begin position="1"/>
        <end position="46"/>
    </location>
</feature>
<name>A0A8S9K502_BRACR</name>
<organism evidence="8">
    <name type="scientific">Brassica cretica</name>
    <name type="common">Mustard</name>
    <dbReference type="NCBI Taxonomy" id="69181"/>
    <lineage>
        <taxon>Eukaryota</taxon>
        <taxon>Viridiplantae</taxon>
        <taxon>Streptophyta</taxon>
        <taxon>Embryophyta</taxon>
        <taxon>Tracheophyta</taxon>
        <taxon>Spermatophyta</taxon>
        <taxon>Magnoliopsida</taxon>
        <taxon>eudicotyledons</taxon>
        <taxon>Gunneridae</taxon>
        <taxon>Pentapetalae</taxon>
        <taxon>rosids</taxon>
        <taxon>malvids</taxon>
        <taxon>Brassicales</taxon>
        <taxon>Brassicaceae</taxon>
        <taxon>Brassiceae</taxon>
        <taxon>Brassica</taxon>
    </lineage>
</organism>
<feature type="repeat" description="PPR" evidence="6">
    <location>
        <begin position="319"/>
        <end position="353"/>
    </location>
</feature>
<evidence type="ECO:0000256" key="4">
    <source>
        <dbReference type="ARBA" id="ARBA00022525"/>
    </source>
</evidence>
<feature type="repeat" description="PPR" evidence="6">
    <location>
        <begin position="424"/>
        <end position="458"/>
    </location>
</feature>
<evidence type="ECO:0000256" key="7">
    <source>
        <dbReference type="SAM" id="MobiDB-lite"/>
    </source>
</evidence>
<dbReference type="PROSITE" id="PS51375">
    <property type="entry name" value="PPR"/>
    <property type="match status" value="7"/>
</dbReference>
<feature type="repeat" description="PPR" evidence="6">
    <location>
        <begin position="284"/>
        <end position="318"/>
    </location>
</feature>
<dbReference type="Pfam" id="PF03018">
    <property type="entry name" value="Dirigent"/>
    <property type="match status" value="1"/>
</dbReference>
<proteinExistence type="inferred from homology"/>
<dbReference type="InterPro" id="IPR011990">
    <property type="entry name" value="TPR-like_helical_dom_sf"/>
</dbReference>
<dbReference type="GO" id="GO:0009699">
    <property type="term" value="P:phenylpropanoid biosynthetic process"/>
    <property type="evidence" value="ECO:0007669"/>
    <property type="project" value="UniProtKB-ARBA"/>
</dbReference>
<feature type="repeat" description="PPR" evidence="6">
    <location>
        <begin position="354"/>
        <end position="388"/>
    </location>
</feature>
<dbReference type="Pfam" id="PF13041">
    <property type="entry name" value="PPR_2"/>
    <property type="match status" value="3"/>
</dbReference>
<dbReference type="InterPro" id="IPR004265">
    <property type="entry name" value="Dirigent"/>
</dbReference>
<comment type="similarity">
    <text evidence="2">Belongs to the plant dirigent protein family.</text>
</comment>
<comment type="caution">
    <text evidence="8">The sequence shown here is derived from an EMBL/GenBank/DDBJ whole genome shotgun (WGS) entry which is preliminary data.</text>
</comment>
<feature type="region of interest" description="Disordered" evidence="7">
    <location>
        <begin position="1"/>
        <end position="68"/>
    </location>
</feature>
<feature type="compositionally biased region" description="Low complexity" evidence="7">
    <location>
        <begin position="555"/>
        <end position="633"/>
    </location>
</feature>
<feature type="repeat" description="PPR" evidence="6">
    <location>
        <begin position="389"/>
        <end position="423"/>
    </location>
</feature>
<feature type="region of interest" description="Disordered" evidence="7">
    <location>
        <begin position="543"/>
        <end position="633"/>
    </location>
</feature>
<feature type="region of interest" description="Disordered" evidence="7">
    <location>
        <begin position="81"/>
        <end position="108"/>
    </location>
</feature>
<dbReference type="InterPro" id="IPR002885">
    <property type="entry name" value="PPR_rpt"/>
</dbReference>
<dbReference type="InterPro" id="IPR044859">
    <property type="entry name" value="Allene_oxi_cyc_Dirigent"/>
</dbReference>
<accession>A0A8S9K502</accession>
<sequence>MKFALTKERNPQSKIEKENRSRTRPGETLIETKPEELRWKTGKGGEKIATSQRRKARKKTEPDPMHRRLSSSVLTTIASRHHYHTSQSAKPTKKPSRHEPTTAHKITRKPWEEVPFLTDLKQTEETEEALSLFHHYQQMGFRHDYPSYSSLIYKLAKSRDFDAVDQILNLVRHRNVRCRESLFMGLIQHYGKANSIDKAVDVFHKMTSFDCVRTIQSLNTLINVLVDSNNLEKARSFVDGAKDMGLSPNSVSFNVLIKGLLERCDWEGAREVLDEMLEREVQPTVVTYNSLIGFLCRSNDVGEAKSLLEDMMVKRIRPNHVTFALLMKGLCTKGDYNEAKKLMFDMEYRGCKPGLVNYGVLMSDLGKRGKIDEAKVLLSEMKNRRIKPDVVIYNILVNHLCSEGRAPEAYRTLMEMQMKGCKPNAATYRMMVDGFCRIGDFDSALSILNALLASRHSPTPATFVCLVNGLVKGGNLDHACFVLEVMAKKNLSFGSGAWEKLVSGLCIKDGGGCKILFLLVLSLAITFVSPARLLNEEEEDIGLVPMPTTSPGPLPTSGSGLFPTSTGITSGTGPASGSSGSLNTLSGSGPLPTTGSTPLPVASSGPGPLPTTGSGPFPVASSGPLPAAGSGPLPTVGTGAGGLLPDHTLVFFMHDILGGSNPTARAVTGVVANAALSGQLPFAKPNGANLPVSNGVPSNSNNNGILNNNNVPLLVGLGGTTSNILQNNGNNLLNGLPVANGGQLPSGSSLQMLMFGTMTVMDNELTEGHELGSGLLGKAQGFYVASAVDGTSQTMAFTAMFESGGYEDSISFFGVHRTPASESHLGVMGGTGKYVNARGYAVVKTYTGGSGNSQQPHQFTDGLETVLECTVYLSY</sequence>
<protein>
    <recommendedName>
        <fullName evidence="9">Dirigent protein</fullName>
    </recommendedName>
</protein>
<evidence type="ECO:0000313" key="8">
    <source>
        <dbReference type="EMBL" id="KAF2589232.1"/>
    </source>
</evidence>
<keyword evidence="4" id="KW-0964">Secreted</keyword>
<dbReference type="Pfam" id="PF01535">
    <property type="entry name" value="PPR"/>
    <property type="match status" value="3"/>
</dbReference>
<evidence type="ECO:0000256" key="6">
    <source>
        <dbReference type="PROSITE-ProRule" id="PRU00708"/>
    </source>
</evidence>
<evidence type="ECO:0000256" key="5">
    <source>
        <dbReference type="ARBA" id="ARBA00022737"/>
    </source>
</evidence>
<dbReference type="Gene3D" id="1.25.40.10">
    <property type="entry name" value="Tetratricopeptide repeat domain"/>
    <property type="match status" value="3"/>
</dbReference>
<dbReference type="GO" id="GO:0005576">
    <property type="term" value="C:extracellular region"/>
    <property type="evidence" value="ECO:0007669"/>
    <property type="project" value="UniProtKB-SubCell"/>
</dbReference>
<dbReference type="NCBIfam" id="TIGR00756">
    <property type="entry name" value="PPR"/>
    <property type="match status" value="8"/>
</dbReference>
<comment type="subcellular location">
    <subcellularLocation>
        <location evidence="1">Secreted</location>
    </subcellularLocation>
</comment>
<dbReference type="PANTHER" id="PTHR46215">
    <property type="entry name" value="DIRIGENT PROTEIN 24-RELATED"/>
    <property type="match status" value="1"/>
</dbReference>
<evidence type="ECO:0000256" key="2">
    <source>
        <dbReference type="ARBA" id="ARBA00010746"/>
    </source>
</evidence>
<dbReference type="PANTHER" id="PTHR46215:SF9">
    <property type="entry name" value="DIRIGENT PROTEIN 25"/>
    <property type="match status" value="1"/>
</dbReference>
<feature type="repeat" description="PPR" evidence="6">
    <location>
        <begin position="214"/>
        <end position="248"/>
    </location>
</feature>
<reference evidence="8" key="1">
    <citation type="submission" date="2019-12" db="EMBL/GenBank/DDBJ databases">
        <title>Genome sequencing and annotation of Brassica cretica.</title>
        <authorList>
            <person name="Studholme D.J."/>
            <person name="Sarris P.F."/>
        </authorList>
    </citation>
    <scope>NUCLEOTIDE SEQUENCE</scope>
    <source>
        <strain evidence="8">PFS-102/07</strain>
        <tissue evidence="8">Leaf</tissue>
    </source>
</reference>
<gene>
    <name evidence="8" type="ORF">F2Q70_00038103</name>
</gene>
<feature type="repeat" description="PPR" evidence="6">
    <location>
        <begin position="249"/>
        <end position="283"/>
    </location>
</feature>
<comment type="subunit">
    <text evidence="3">Homodimer.</text>
</comment>
<dbReference type="AlphaFoldDB" id="A0A8S9K502"/>